<feature type="transmembrane region" description="Helical" evidence="2">
    <location>
        <begin position="20"/>
        <end position="45"/>
    </location>
</feature>
<comment type="caution">
    <text evidence="4">The sequence shown here is derived from an EMBL/GenBank/DDBJ whole genome shotgun (WGS) entry which is preliminary data.</text>
</comment>
<dbReference type="EMBL" id="JAIWQS010000002">
    <property type="protein sequence ID" value="KAJ8771929.1"/>
    <property type="molecule type" value="Genomic_DNA"/>
</dbReference>
<dbReference type="InterPro" id="IPR008480">
    <property type="entry name" value="DUF761_pln"/>
</dbReference>
<protein>
    <recommendedName>
        <fullName evidence="3">DUF4408 domain-containing protein</fullName>
    </recommendedName>
</protein>
<name>A0AAV8U1E1_9ROSI</name>
<feature type="compositionally biased region" description="Basic and acidic residues" evidence="1">
    <location>
        <begin position="226"/>
        <end position="238"/>
    </location>
</feature>
<evidence type="ECO:0000259" key="3">
    <source>
        <dbReference type="Pfam" id="PF14364"/>
    </source>
</evidence>
<feature type="domain" description="DUF4408" evidence="3">
    <location>
        <begin position="51"/>
        <end position="83"/>
    </location>
</feature>
<evidence type="ECO:0000256" key="1">
    <source>
        <dbReference type="SAM" id="MobiDB-lite"/>
    </source>
</evidence>
<keyword evidence="5" id="KW-1185">Reference proteome</keyword>
<feature type="transmembrane region" description="Helical" evidence="2">
    <location>
        <begin position="65"/>
        <end position="83"/>
    </location>
</feature>
<dbReference type="InterPro" id="IPR025520">
    <property type="entry name" value="DUF4408"/>
</dbReference>
<keyword evidence="2" id="KW-0812">Transmembrane</keyword>
<accession>A0AAV8U1E1</accession>
<dbReference type="AlphaFoldDB" id="A0AAV8U1E1"/>
<dbReference type="PANTHER" id="PTHR33098:SF114">
    <property type="entry name" value="DUF4408 DOMAIN-CONTAINING PROTEIN"/>
    <property type="match status" value="1"/>
</dbReference>
<evidence type="ECO:0000313" key="4">
    <source>
        <dbReference type="EMBL" id="KAJ8771929.1"/>
    </source>
</evidence>
<sequence length="266" mass="30404">MAYLFGTSIIRRSGIETAKIVLLSLGIISSGILFKAAIIPCTFSLVVSTLPSCWISFRSWFSPLYIYIIVNFIIITIAASSTFRHRNHKYPTTTKLPNHSHNWLQSSGDHNDKNGSDLHDIWPDVIEELEGQTQDIVEKCTVDPTLESSSSEPFKAEDSIEETWNMIMEGRGKEPKSKLKKSDTWDTPRTPHKANDDDDDDDEGDDPVAWARRELRKSNTFNESVSSRRERSMSHEELNQRVEAFIKKFNNEMRLQRQASYGLTAF</sequence>
<dbReference type="PANTHER" id="PTHR33098">
    <property type="entry name" value="COTTON FIBER (DUF761)"/>
    <property type="match status" value="1"/>
</dbReference>
<gene>
    <name evidence="4" type="ORF">K2173_027106</name>
</gene>
<proteinExistence type="predicted"/>
<dbReference type="Pfam" id="PF05553">
    <property type="entry name" value="DUF761"/>
    <property type="match status" value="1"/>
</dbReference>
<keyword evidence="2" id="KW-1133">Transmembrane helix</keyword>
<feature type="compositionally biased region" description="Basic and acidic residues" evidence="1">
    <location>
        <begin position="170"/>
        <end position="186"/>
    </location>
</feature>
<dbReference type="Proteomes" id="UP001159364">
    <property type="component" value="Linkage Group LG02"/>
</dbReference>
<dbReference type="Pfam" id="PF14364">
    <property type="entry name" value="DUF4408"/>
    <property type="match status" value="1"/>
</dbReference>
<feature type="compositionally biased region" description="Acidic residues" evidence="1">
    <location>
        <begin position="196"/>
        <end position="206"/>
    </location>
</feature>
<organism evidence="4 5">
    <name type="scientific">Erythroxylum novogranatense</name>
    <dbReference type="NCBI Taxonomy" id="1862640"/>
    <lineage>
        <taxon>Eukaryota</taxon>
        <taxon>Viridiplantae</taxon>
        <taxon>Streptophyta</taxon>
        <taxon>Embryophyta</taxon>
        <taxon>Tracheophyta</taxon>
        <taxon>Spermatophyta</taxon>
        <taxon>Magnoliopsida</taxon>
        <taxon>eudicotyledons</taxon>
        <taxon>Gunneridae</taxon>
        <taxon>Pentapetalae</taxon>
        <taxon>rosids</taxon>
        <taxon>fabids</taxon>
        <taxon>Malpighiales</taxon>
        <taxon>Erythroxylaceae</taxon>
        <taxon>Erythroxylum</taxon>
    </lineage>
</organism>
<evidence type="ECO:0000256" key="2">
    <source>
        <dbReference type="SAM" id="Phobius"/>
    </source>
</evidence>
<feature type="region of interest" description="Disordered" evidence="1">
    <location>
        <begin position="169"/>
        <end position="238"/>
    </location>
</feature>
<evidence type="ECO:0000313" key="5">
    <source>
        <dbReference type="Proteomes" id="UP001159364"/>
    </source>
</evidence>
<keyword evidence="2" id="KW-0472">Membrane</keyword>
<reference evidence="4 5" key="1">
    <citation type="submission" date="2021-09" db="EMBL/GenBank/DDBJ databases">
        <title>Genomic insights and catalytic innovation underlie evolution of tropane alkaloids biosynthesis.</title>
        <authorList>
            <person name="Wang Y.-J."/>
            <person name="Tian T."/>
            <person name="Huang J.-P."/>
            <person name="Huang S.-X."/>
        </authorList>
    </citation>
    <scope>NUCLEOTIDE SEQUENCE [LARGE SCALE GENOMIC DNA]</scope>
    <source>
        <strain evidence="4">KIB-2018</strain>
        <tissue evidence="4">Leaf</tissue>
    </source>
</reference>